<keyword evidence="3 6" id="KW-1133">Transmembrane helix</keyword>
<reference evidence="9" key="1">
    <citation type="submission" date="2016-10" db="EMBL/GenBank/DDBJ databases">
        <authorList>
            <person name="Varghese N."/>
            <person name="Submissions S."/>
        </authorList>
    </citation>
    <scope>NUCLEOTIDE SEQUENCE [LARGE SCALE GENOMIC DNA]</scope>
    <source>
        <strain evidence="9">BL47</strain>
    </source>
</reference>
<keyword evidence="9" id="KW-1185">Reference proteome</keyword>
<protein>
    <submittedName>
        <fullName evidence="8">Sulfate permease, SulP family</fullName>
    </submittedName>
</protein>
<evidence type="ECO:0000256" key="2">
    <source>
        <dbReference type="ARBA" id="ARBA00022692"/>
    </source>
</evidence>
<dbReference type="GO" id="GO:0016020">
    <property type="term" value="C:membrane"/>
    <property type="evidence" value="ECO:0007669"/>
    <property type="project" value="UniProtKB-SubCell"/>
</dbReference>
<gene>
    <name evidence="8" type="ORF">SAMN05216360_10432</name>
</gene>
<dbReference type="Pfam" id="PF01740">
    <property type="entry name" value="STAS"/>
    <property type="match status" value="1"/>
</dbReference>
<dbReference type="PANTHER" id="PTHR43310:SF1">
    <property type="entry name" value="SULFATE TRANSPORTER YBAR-RELATED"/>
    <property type="match status" value="1"/>
</dbReference>
<feature type="transmembrane region" description="Helical" evidence="6">
    <location>
        <begin position="161"/>
        <end position="179"/>
    </location>
</feature>
<dbReference type="InterPro" id="IPR036513">
    <property type="entry name" value="STAS_dom_sf"/>
</dbReference>
<dbReference type="AlphaFoldDB" id="A0A1G9WLD6"/>
<evidence type="ECO:0000259" key="7">
    <source>
        <dbReference type="PROSITE" id="PS50801"/>
    </source>
</evidence>
<feature type="transmembrane region" description="Helical" evidence="6">
    <location>
        <begin position="392"/>
        <end position="423"/>
    </location>
</feature>
<dbReference type="STRING" id="582672.SAMN05216360_10432"/>
<dbReference type="InterPro" id="IPR002645">
    <property type="entry name" value="STAS_dom"/>
</dbReference>
<feature type="transmembrane region" description="Helical" evidence="6">
    <location>
        <begin position="128"/>
        <end position="149"/>
    </location>
</feature>
<proteinExistence type="predicted"/>
<dbReference type="PANTHER" id="PTHR43310">
    <property type="entry name" value="SULFATE TRANSPORTER YBAR-RELATED"/>
    <property type="match status" value="1"/>
</dbReference>
<feature type="transmembrane region" description="Helical" evidence="6">
    <location>
        <begin position="261"/>
        <end position="281"/>
    </location>
</feature>
<name>A0A1G9WLD6_9HYPH</name>
<dbReference type="Proteomes" id="UP000198704">
    <property type="component" value="Unassembled WGS sequence"/>
</dbReference>
<comment type="subcellular location">
    <subcellularLocation>
        <location evidence="1">Membrane</location>
        <topology evidence="1">Multi-pass membrane protein</topology>
    </subcellularLocation>
</comment>
<dbReference type="SUPFAM" id="SSF52091">
    <property type="entry name" value="SpoIIaa-like"/>
    <property type="match status" value="1"/>
</dbReference>
<dbReference type="Pfam" id="PF00916">
    <property type="entry name" value="Sulfate_transp"/>
    <property type="match status" value="2"/>
</dbReference>
<feature type="transmembrane region" description="Helical" evidence="6">
    <location>
        <begin position="302"/>
        <end position="325"/>
    </location>
</feature>
<feature type="domain" description="STAS" evidence="7">
    <location>
        <begin position="445"/>
        <end position="535"/>
    </location>
</feature>
<evidence type="ECO:0000256" key="1">
    <source>
        <dbReference type="ARBA" id="ARBA00004141"/>
    </source>
</evidence>
<feature type="transmembrane region" description="Helical" evidence="6">
    <location>
        <begin position="331"/>
        <end position="349"/>
    </location>
</feature>
<evidence type="ECO:0000256" key="6">
    <source>
        <dbReference type="SAM" id="Phobius"/>
    </source>
</evidence>
<dbReference type="EMBL" id="FNHS01000004">
    <property type="protein sequence ID" value="SDM85157.1"/>
    <property type="molecule type" value="Genomic_DNA"/>
</dbReference>
<dbReference type="InterPro" id="IPR011547">
    <property type="entry name" value="SLC26A/SulP_dom"/>
</dbReference>
<dbReference type="InterPro" id="IPR052706">
    <property type="entry name" value="Membrane-Transporter-like"/>
</dbReference>
<dbReference type="CDD" id="cd07042">
    <property type="entry name" value="STAS_SulP_like_sulfate_transporter"/>
    <property type="match status" value="1"/>
</dbReference>
<evidence type="ECO:0000256" key="5">
    <source>
        <dbReference type="SAM" id="MobiDB-lite"/>
    </source>
</evidence>
<feature type="transmembrane region" description="Helical" evidence="6">
    <location>
        <begin position="210"/>
        <end position="229"/>
    </location>
</feature>
<organism evidence="8 9">
    <name type="scientific">Methylobacterium phyllostachyos</name>
    <dbReference type="NCBI Taxonomy" id="582672"/>
    <lineage>
        <taxon>Bacteria</taxon>
        <taxon>Pseudomonadati</taxon>
        <taxon>Pseudomonadota</taxon>
        <taxon>Alphaproteobacteria</taxon>
        <taxon>Hyphomicrobiales</taxon>
        <taxon>Methylobacteriaceae</taxon>
        <taxon>Methylobacterium</taxon>
    </lineage>
</organism>
<evidence type="ECO:0000313" key="8">
    <source>
        <dbReference type="EMBL" id="SDM85157.1"/>
    </source>
</evidence>
<evidence type="ECO:0000256" key="3">
    <source>
        <dbReference type="ARBA" id="ARBA00022989"/>
    </source>
</evidence>
<sequence>MKARVALPAADPPDHASEPRLSSTHEVAARLVRIIHPMQRSPFGPAGLHGQWFSNLRGDTLSGIVVALALIPEAIGFSVIAGVDPKVGLYASVVIACTIAFAGGRPAMISAATAATAVVMIELVREHGVQYLFAATILMGLFQILAGLLRLGRLMRFVSQSVMTGFVNALAILIFLAQLPELTGVTPATYWLIGLGLAIIYGFPRITRAIPSPLVAIAVLTAVTAVFHLDVRTVSHLGALPSSLPSFALPDVPLSLETLRIILPYAATLAAVGLLESLLTAQIVDDMTDTGSNKNRECMGQGIANMASAVFGGMGGCAMIGQSVINVSSGARGRLSTLVAGAFLLLLLVALQDLLAVVPVAALTAVMIMVSLNTFSWRSLAQLHVNPLPSSAVMLATVIVVVATKDLAIGVLVGVLLSGVFFANKVSRLSQVSSALSSDGRTRTYRVAGQIFFASAGTFSEAIDVLEPVERLVIDVTAAHFWDISAVAALDRVVLKARARGRIVEVVGLNAASATLVERFGTHDKPGAAPSIAGH</sequence>
<feature type="region of interest" description="Disordered" evidence="5">
    <location>
        <begin position="1"/>
        <end position="22"/>
    </location>
</feature>
<feature type="transmembrane region" description="Helical" evidence="6">
    <location>
        <begin position="185"/>
        <end position="203"/>
    </location>
</feature>
<feature type="transmembrane region" description="Helical" evidence="6">
    <location>
        <begin position="87"/>
        <end position="108"/>
    </location>
</feature>
<feature type="transmembrane region" description="Helical" evidence="6">
    <location>
        <begin position="61"/>
        <end position="80"/>
    </location>
</feature>
<keyword evidence="4 6" id="KW-0472">Membrane</keyword>
<dbReference type="Gene3D" id="3.30.750.24">
    <property type="entry name" value="STAS domain"/>
    <property type="match status" value="1"/>
</dbReference>
<evidence type="ECO:0000256" key="4">
    <source>
        <dbReference type="ARBA" id="ARBA00023136"/>
    </source>
</evidence>
<dbReference type="PROSITE" id="PS50801">
    <property type="entry name" value="STAS"/>
    <property type="match status" value="1"/>
</dbReference>
<keyword evidence="2 6" id="KW-0812">Transmembrane</keyword>
<feature type="transmembrane region" description="Helical" evidence="6">
    <location>
        <begin position="354"/>
        <end position="372"/>
    </location>
</feature>
<evidence type="ECO:0000313" key="9">
    <source>
        <dbReference type="Proteomes" id="UP000198704"/>
    </source>
</evidence>
<accession>A0A1G9WLD6</accession>